<dbReference type="GeneID" id="84578511"/>
<feature type="domain" description="Phage capsid-like C-terminal" evidence="1">
    <location>
        <begin position="16"/>
        <end position="293"/>
    </location>
</feature>
<organism evidence="2 3">
    <name type="scientific">Anaerococcus hydrogenalis</name>
    <dbReference type="NCBI Taxonomy" id="33029"/>
    <lineage>
        <taxon>Bacteria</taxon>
        <taxon>Bacillati</taxon>
        <taxon>Bacillota</taxon>
        <taxon>Tissierellia</taxon>
        <taxon>Tissierellales</taxon>
        <taxon>Peptoniphilaceae</taxon>
        <taxon>Anaerococcus</taxon>
    </lineage>
</organism>
<dbReference type="RefSeq" id="WP_004817991.1">
    <property type="nucleotide sequence ID" value="NZ_PNHP01000003.1"/>
</dbReference>
<comment type="caution">
    <text evidence="2">The sequence shown here is derived from an EMBL/GenBank/DDBJ whole genome shotgun (WGS) entry which is preliminary data.</text>
</comment>
<dbReference type="SUPFAM" id="SSF56563">
    <property type="entry name" value="Major capsid protein gp5"/>
    <property type="match status" value="1"/>
</dbReference>
<evidence type="ECO:0000313" key="3">
    <source>
        <dbReference type="Proteomes" id="UP000235658"/>
    </source>
</evidence>
<dbReference type="Pfam" id="PF05065">
    <property type="entry name" value="Phage_capsid"/>
    <property type="match status" value="1"/>
</dbReference>
<dbReference type="Proteomes" id="UP000235658">
    <property type="component" value="Unassembled WGS sequence"/>
</dbReference>
<accession>A0A2N6UIA7</accession>
<dbReference type="EMBL" id="PNHP01000003">
    <property type="protein sequence ID" value="PMC81361.1"/>
    <property type="molecule type" value="Genomic_DNA"/>
</dbReference>
<gene>
    <name evidence="2" type="ORF">CJ192_04870</name>
</gene>
<sequence>MVLSRGDFFDEILVNDLMNKVKGNSSLAVLSKQTPISFNGNKEFVFSMDKEVDIVAEGGQKSEGGISLDTVIMVPLKIEYGARVTDEFLYASKEYKLNILKAFNDGYAKKVAKGLDLMAFHGINPRTGQTSTVIGDNYFDKKVTQTVVFNAKNPDENIESAVGLIRGSEGDVTGAAFDPTFATSMAKQTVDGKEGTPRLFPELRWGANPGSVNGLKVDVNATVGKGTKDKAIVGDFSNMFKWGYAKQIPFEVIKYGDPDNSGKDLKGYNQVYLRCETYLGWGILDPNHFAIIKEGESS</sequence>
<name>A0A2N6UIA7_9FIRM</name>
<proteinExistence type="predicted"/>
<evidence type="ECO:0000259" key="1">
    <source>
        <dbReference type="Pfam" id="PF05065"/>
    </source>
</evidence>
<protein>
    <submittedName>
        <fullName evidence="2">Phage major capsid protein</fullName>
    </submittedName>
</protein>
<evidence type="ECO:0000313" key="2">
    <source>
        <dbReference type="EMBL" id="PMC81361.1"/>
    </source>
</evidence>
<dbReference type="AlphaFoldDB" id="A0A2N6UIA7"/>
<dbReference type="InterPro" id="IPR054612">
    <property type="entry name" value="Phage_capsid-like_C"/>
</dbReference>
<reference evidence="2 3" key="1">
    <citation type="submission" date="2017-09" db="EMBL/GenBank/DDBJ databases">
        <title>Bacterial strain isolated from the female urinary microbiota.</title>
        <authorList>
            <person name="Thomas-White K."/>
            <person name="Kumar N."/>
            <person name="Forster S."/>
            <person name="Putonti C."/>
            <person name="Lawley T."/>
            <person name="Wolfe A.J."/>
        </authorList>
    </citation>
    <scope>NUCLEOTIDE SEQUENCE [LARGE SCALE GENOMIC DNA]</scope>
    <source>
        <strain evidence="2 3">UMB0204</strain>
    </source>
</reference>